<organism evidence="4 5">
    <name type="scientific">Chionoecetes opilio</name>
    <name type="common">Atlantic snow crab</name>
    <name type="synonym">Cancer opilio</name>
    <dbReference type="NCBI Taxonomy" id="41210"/>
    <lineage>
        <taxon>Eukaryota</taxon>
        <taxon>Metazoa</taxon>
        <taxon>Ecdysozoa</taxon>
        <taxon>Arthropoda</taxon>
        <taxon>Crustacea</taxon>
        <taxon>Multicrustacea</taxon>
        <taxon>Malacostraca</taxon>
        <taxon>Eumalacostraca</taxon>
        <taxon>Eucarida</taxon>
        <taxon>Decapoda</taxon>
        <taxon>Pleocyemata</taxon>
        <taxon>Brachyura</taxon>
        <taxon>Eubrachyura</taxon>
        <taxon>Majoidea</taxon>
        <taxon>Majidae</taxon>
        <taxon>Chionoecetes</taxon>
    </lineage>
</organism>
<dbReference type="InterPro" id="IPR050185">
    <property type="entry name" value="Ub_carboxyl-term_hydrolase"/>
</dbReference>
<dbReference type="PANTHER" id="PTHR21646">
    <property type="entry name" value="UBIQUITIN CARBOXYL-TERMINAL HYDROLASE"/>
    <property type="match status" value="1"/>
</dbReference>
<dbReference type="GO" id="GO:0004843">
    <property type="term" value="F:cysteine-type deubiquitinase activity"/>
    <property type="evidence" value="ECO:0007669"/>
    <property type="project" value="UniProtKB-EC"/>
</dbReference>
<comment type="catalytic activity">
    <reaction evidence="1">
        <text>Thiol-dependent hydrolysis of ester, thioester, amide, peptide and isopeptide bonds formed by the C-terminal Gly of ubiquitin (a 76-residue protein attached to proteins as an intracellular targeting signal).</text>
        <dbReference type="EC" id="3.4.19.12"/>
    </reaction>
</comment>
<evidence type="ECO:0000256" key="2">
    <source>
        <dbReference type="ARBA" id="ARBA00012759"/>
    </source>
</evidence>
<evidence type="ECO:0000256" key="1">
    <source>
        <dbReference type="ARBA" id="ARBA00000707"/>
    </source>
</evidence>
<evidence type="ECO:0000313" key="5">
    <source>
        <dbReference type="Proteomes" id="UP000770661"/>
    </source>
</evidence>
<dbReference type="OrthoDB" id="5949854at2759"/>
<proteinExistence type="predicted"/>
<dbReference type="AlphaFoldDB" id="A0A8J4YLG4"/>
<protein>
    <recommendedName>
        <fullName evidence="2">ubiquitinyl hydrolase 1</fullName>
        <ecNumber evidence="2">3.4.19.12</ecNumber>
    </recommendedName>
</protein>
<dbReference type="PROSITE" id="PS50235">
    <property type="entry name" value="USP_3"/>
    <property type="match status" value="1"/>
</dbReference>
<dbReference type="GO" id="GO:0016579">
    <property type="term" value="P:protein deubiquitination"/>
    <property type="evidence" value="ECO:0007669"/>
    <property type="project" value="InterPro"/>
</dbReference>
<dbReference type="InterPro" id="IPR028889">
    <property type="entry name" value="USP"/>
</dbReference>
<dbReference type="InterPro" id="IPR038765">
    <property type="entry name" value="Papain-like_cys_pep_sf"/>
</dbReference>
<dbReference type="Proteomes" id="UP000770661">
    <property type="component" value="Unassembled WGS sequence"/>
</dbReference>
<evidence type="ECO:0000259" key="3">
    <source>
        <dbReference type="PROSITE" id="PS50235"/>
    </source>
</evidence>
<accession>A0A8J4YLG4</accession>
<feature type="domain" description="USP" evidence="3">
    <location>
        <begin position="1"/>
        <end position="259"/>
    </location>
</feature>
<dbReference type="Gene3D" id="3.90.70.10">
    <property type="entry name" value="Cysteine proteinases"/>
    <property type="match status" value="1"/>
</dbReference>
<dbReference type="SUPFAM" id="SSF54001">
    <property type="entry name" value="Cysteine proteinases"/>
    <property type="match status" value="1"/>
</dbReference>
<dbReference type="EMBL" id="JACEEZ010001375">
    <property type="protein sequence ID" value="KAG0729280.1"/>
    <property type="molecule type" value="Genomic_DNA"/>
</dbReference>
<keyword evidence="5" id="KW-1185">Reference proteome</keyword>
<dbReference type="EC" id="3.4.19.12" evidence="2"/>
<evidence type="ECO:0000313" key="4">
    <source>
        <dbReference type="EMBL" id="KAG0729280.1"/>
    </source>
</evidence>
<sequence length="260" mass="29817">MHTIERFVILLYDRTSTCKDIDKDRKKLFAKKNNVWGWVKNDEGVYEPHRMKLPEAAHTCYELVSCKCKKSCLKPHLSLHTQRHQQELDDLWNHAPIIITISTTQVLPASGLEWDCDRCHTEHDCQHKISLTKAPPVLVLHLNSFSICLPSLPVWICLTPCCPLSGSYRSSASPNSEHKLRVRYPLDLVVDVNSAGSSKRYYSLFAVCCHNGNMYNGHYTALCRTGEQWYHFNDTQVSPIALEDVLHKPAAHILFYEAKE</sequence>
<keyword evidence="4" id="KW-0378">Hydrolase</keyword>
<dbReference type="InterPro" id="IPR018200">
    <property type="entry name" value="USP_CS"/>
</dbReference>
<gene>
    <name evidence="4" type="primary">Usp21_1</name>
    <name evidence="4" type="ORF">GWK47_030664</name>
</gene>
<dbReference type="Pfam" id="PF00443">
    <property type="entry name" value="UCH"/>
    <property type="match status" value="1"/>
</dbReference>
<dbReference type="PROSITE" id="PS00973">
    <property type="entry name" value="USP_2"/>
    <property type="match status" value="1"/>
</dbReference>
<name>A0A8J4YLG4_CHIOP</name>
<dbReference type="InterPro" id="IPR001394">
    <property type="entry name" value="Peptidase_C19_UCH"/>
</dbReference>
<reference evidence="4" key="1">
    <citation type="submission" date="2020-07" db="EMBL/GenBank/DDBJ databases">
        <title>The High-quality genome of the commercially important snow crab, Chionoecetes opilio.</title>
        <authorList>
            <person name="Jeong J.-H."/>
            <person name="Ryu S."/>
        </authorList>
    </citation>
    <scope>NUCLEOTIDE SEQUENCE</scope>
    <source>
        <strain evidence="4">MADBK_172401_WGS</strain>
        <tissue evidence="4">Digestive gland</tissue>
    </source>
</reference>
<comment type="caution">
    <text evidence="4">The sequence shown here is derived from an EMBL/GenBank/DDBJ whole genome shotgun (WGS) entry which is preliminary data.</text>
</comment>